<protein>
    <submittedName>
        <fullName evidence="1">Uncharacterized protein</fullName>
    </submittedName>
</protein>
<dbReference type="AlphaFoldDB" id="Q13ME0"/>
<proteinExistence type="predicted"/>
<name>Q13ME0_PARXL</name>
<reference evidence="1 2" key="1">
    <citation type="journal article" date="2006" name="Proc. Natl. Acad. Sci. U.S.A.">
        <title>Burkholderia xenovorans LB400 harbors a multi-replicon, 9.73-Mbp genome shaped for versatility.</title>
        <authorList>
            <person name="Chain P.S."/>
            <person name="Denef V.J."/>
            <person name="Konstantinidis K.T."/>
            <person name="Vergez L.M."/>
            <person name="Agullo L."/>
            <person name="Reyes V.L."/>
            <person name="Hauser L."/>
            <person name="Cordova M."/>
            <person name="Gomez L."/>
            <person name="Gonzalez M."/>
            <person name="Land M."/>
            <person name="Lao V."/>
            <person name="Larimer F."/>
            <person name="LiPuma J.J."/>
            <person name="Mahenthiralingam E."/>
            <person name="Malfatti S.A."/>
            <person name="Marx C.J."/>
            <person name="Parnell J.J."/>
            <person name="Ramette A."/>
            <person name="Richardson P."/>
            <person name="Seeger M."/>
            <person name="Smith D."/>
            <person name="Spilker T."/>
            <person name="Sul W.J."/>
            <person name="Tsoi T.V."/>
            <person name="Ulrich L.E."/>
            <person name="Zhulin I.B."/>
            <person name="Tiedje J.M."/>
        </authorList>
    </citation>
    <scope>NUCLEOTIDE SEQUENCE [LARGE SCALE GENOMIC DNA]</scope>
    <source>
        <strain evidence="1 2">LB400</strain>
    </source>
</reference>
<sequence>MLSKRLLRSLVMTLADRPIVVADERQPDFMTMQQMNADGTTSLYAVFFEVEKDKARRQRLILRIQSAYLLERTLTRRQREARRVALKTLLRATYEGRKVRP</sequence>
<evidence type="ECO:0000313" key="2">
    <source>
        <dbReference type="Proteomes" id="UP000001817"/>
    </source>
</evidence>
<dbReference type="EMBL" id="CP000271">
    <property type="protein sequence ID" value="ABE34749.1"/>
    <property type="molecule type" value="Genomic_DNA"/>
</dbReference>
<keyword evidence="2" id="KW-1185">Reference proteome</keyword>
<accession>Q13ME0</accession>
<evidence type="ECO:0000313" key="1">
    <source>
        <dbReference type="EMBL" id="ABE34749.1"/>
    </source>
</evidence>
<dbReference type="eggNOG" id="ENOG5031725">
    <property type="taxonomic scope" value="Bacteria"/>
</dbReference>
<organism evidence="1 2">
    <name type="scientific">Paraburkholderia xenovorans (strain LB400)</name>
    <dbReference type="NCBI Taxonomy" id="266265"/>
    <lineage>
        <taxon>Bacteria</taxon>
        <taxon>Pseudomonadati</taxon>
        <taxon>Pseudomonadota</taxon>
        <taxon>Betaproteobacteria</taxon>
        <taxon>Burkholderiales</taxon>
        <taxon>Burkholderiaceae</taxon>
        <taxon>Paraburkholderia</taxon>
    </lineage>
</organism>
<dbReference type="Proteomes" id="UP000001817">
    <property type="component" value="Chromosome 2"/>
</dbReference>
<gene>
    <name evidence="1" type="ORF">Bxe_B1207</name>
</gene>
<dbReference type="KEGG" id="bxe:Bxe_B1207"/>